<dbReference type="AlphaFoldDB" id="A0A7X5EZ53"/>
<comment type="caution">
    <text evidence="1">The sequence shown here is derived from an EMBL/GenBank/DDBJ whole genome shotgun (WGS) entry which is preliminary data.</text>
</comment>
<sequence length="150" mass="16758">MSYHYKASGLDNIVLVNGYRIEQDPDYGELVHIEDIHGLHRAIARRLISMPRPLTGAEFRFLRTCLDMSQPALALSLGSTEQNIRNWEVKGRTVPVANQPADRLLRVLVLARLFADESVGEFLDQLAGGNTGPDEPLELQHARDVWLSAA</sequence>
<dbReference type="Proteomes" id="UP000586722">
    <property type="component" value="Unassembled WGS sequence"/>
</dbReference>
<name>A0A7X5EZ53_9HYPH</name>
<dbReference type="GO" id="GO:0003677">
    <property type="term" value="F:DNA binding"/>
    <property type="evidence" value="ECO:0007669"/>
    <property type="project" value="InterPro"/>
</dbReference>
<dbReference type="EMBL" id="JAABLQ010000001">
    <property type="protein sequence ID" value="NBN76738.1"/>
    <property type="molecule type" value="Genomic_DNA"/>
</dbReference>
<evidence type="ECO:0000313" key="2">
    <source>
        <dbReference type="Proteomes" id="UP000586722"/>
    </source>
</evidence>
<accession>A0A7X5EZ53</accession>
<gene>
    <name evidence="1" type="ORF">GWI72_00485</name>
</gene>
<protein>
    <submittedName>
        <fullName evidence="1">Transcriptional regulator</fullName>
    </submittedName>
</protein>
<dbReference type="Gene3D" id="1.10.260.40">
    <property type="entry name" value="lambda repressor-like DNA-binding domains"/>
    <property type="match status" value="1"/>
</dbReference>
<reference evidence="2" key="1">
    <citation type="submission" date="2020-01" db="EMBL/GenBank/DDBJ databases">
        <authorList>
            <person name="Fang Y."/>
            <person name="Sun R."/>
            <person name="Nie L."/>
            <person name="He J."/>
            <person name="Hao L."/>
            <person name="Wang L."/>
            <person name="Su S."/>
            <person name="Lv E."/>
            <person name="Zhang Z."/>
            <person name="Xie R."/>
            <person name="Liu H."/>
        </authorList>
    </citation>
    <scope>NUCLEOTIDE SEQUENCE [LARGE SCALE GENOMIC DNA]</scope>
    <source>
        <strain evidence="2">XCT-53</strain>
    </source>
</reference>
<organism evidence="1 2">
    <name type="scientific">Pannonibacter tanglangensis</name>
    <dbReference type="NCBI Taxonomy" id="2750084"/>
    <lineage>
        <taxon>Bacteria</taxon>
        <taxon>Pseudomonadati</taxon>
        <taxon>Pseudomonadota</taxon>
        <taxon>Alphaproteobacteria</taxon>
        <taxon>Hyphomicrobiales</taxon>
        <taxon>Stappiaceae</taxon>
        <taxon>Pannonibacter</taxon>
    </lineage>
</organism>
<dbReference type="InterPro" id="IPR010982">
    <property type="entry name" value="Lambda_DNA-bd_dom_sf"/>
</dbReference>
<evidence type="ECO:0000313" key="1">
    <source>
        <dbReference type="EMBL" id="NBN76738.1"/>
    </source>
</evidence>
<proteinExistence type="predicted"/>
<dbReference type="RefSeq" id="WP_161674878.1">
    <property type="nucleotide sequence ID" value="NZ_JAABLP010000002.1"/>
</dbReference>
<keyword evidence="2" id="KW-1185">Reference proteome</keyword>